<gene>
    <name evidence="1" type="ORF">A2W14_04330</name>
</gene>
<name>A0A1F5YS22_9BACT</name>
<proteinExistence type="predicted"/>
<dbReference type="STRING" id="1798371.A2W14_04330"/>
<dbReference type="Proteomes" id="UP000176665">
    <property type="component" value="Unassembled WGS sequence"/>
</dbReference>
<evidence type="ECO:0000313" key="2">
    <source>
        <dbReference type="Proteomes" id="UP000176665"/>
    </source>
</evidence>
<accession>A0A1F5YS22</accession>
<dbReference type="AlphaFoldDB" id="A0A1F5YS22"/>
<protein>
    <submittedName>
        <fullName evidence="1">Uncharacterized protein</fullName>
    </submittedName>
</protein>
<organism evidence="1 2">
    <name type="scientific">Candidatus Gottesmanbacteria bacterium RBG_16_37_8</name>
    <dbReference type="NCBI Taxonomy" id="1798371"/>
    <lineage>
        <taxon>Bacteria</taxon>
        <taxon>Candidatus Gottesmaniibacteriota</taxon>
    </lineage>
</organism>
<evidence type="ECO:0000313" key="1">
    <source>
        <dbReference type="EMBL" id="OGG02979.1"/>
    </source>
</evidence>
<dbReference type="EMBL" id="MFJA01000044">
    <property type="protein sequence ID" value="OGG02979.1"/>
    <property type="molecule type" value="Genomic_DNA"/>
</dbReference>
<reference evidence="1 2" key="1">
    <citation type="journal article" date="2016" name="Nat. Commun.">
        <title>Thousands of microbial genomes shed light on interconnected biogeochemical processes in an aquifer system.</title>
        <authorList>
            <person name="Anantharaman K."/>
            <person name="Brown C.T."/>
            <person name="Hug L.A."/>
            <person name="Sharon I."/>
            <person name="Castelle C.J."/>
            <person name="Probst A.J."/>
            <person name="Thomas B.C."/>
            <person name="Singh A."/>
            <person name="Wilkins M.J."/>
            <person name="Karaoz U."/>
            <person name="Brodie E.L."/>
            <person name="Williams K.H."/>
            <person name="Hubbard S.S."/>
            <person name="Banfield J.F."/>
        </authorList>
    </citation>
    <scope>NUCLEOTIDE SEQUENCE [LARGE SCALE GENOMIC DNA]</scope>
</reference>
<sequence>MKTVVKIFLNNSGKILVDVGDEIEKGGAVSIIGEESNEVEINLSEILKVKTGDIFKFLKKRPTEKVSEGELLAEKKSLVTLLSVRSPISGNIKEVDLKKGTVTIIKEGKQTIKVTVPVKGRVKSIEKNLLELEIKGERISALKGKGESQVAKLMRIPDEKSSFFDFGIEVENRLVLIKKVTAELMAKLDTLDALGVITLGADEEGNFPCLVISDDSYKELAKADGKSVWLRPAEKEVIILED</sequence>
<comment type="caution">
    <text evidence="1">The sequence shown here is derived from an EMBL/GenBank/DDBJ whole genome shotgun (WGS) entry which is preliminary data.</text>
</comment>